<reference evidence="1 2" key="1">
    <citation type="journal article" date="2015" name="Int. J. Syst. Evol. Microbiol.">
        <title>Carboxylicivirga linearis sp. nov., isolated from a sea cucumber culture pond.</title>
        <authorList>
            <person name="Wang F.Q."/>
            <person name="Zhou Y.X."/>
            <person name="Lin X.Z."/>
            <person name="Chen G.J."/>
            <person name="Du Z.J."/>
        </authorList>
    </citation>
    <scope>NUCLEOTIDE SEQUENCE [LARGE SCALE GENOMIC DNA]</scope>
    <source>
        <strain evidence="1 2">FB218</strain>
    </source>
</reference>
<dbReference type="SUPFAM" id="SSF53795">
    <property type="entry name" value="PEP carboxykinase-like"/>
    <property type="match status" value="1"/>
</dbReference>
<comment type="caution">
    <text evidence="1">The sequence shown here is derived from an EMBL/GenBank/DDBJ whole genome shotgun (WGS) entry which is preliminary data.</text>
</comment>
<name>A0ABS5K0P5_9BACT</name>
<evidence type="ECO:0008006" key="3">
    <source>
        <dbReference type="Google" id="ProtNLM"/>
    </source>
</evidence>
<organism evidence="1 2">
    <name type="scientific">Carboxylicivirga linearis</name>
    <dbReference type="NCBI Taxonomy" id="1628157"/>
    <lineage>
        <taxon>Bacteria</taxon>
        <taxon>Pseudomonadati</taxon>
        <taxon>Bacteroidota</taxon>
        <taxon>Bacteroidia</taxon>
        <taxon>Marinilabiliales</taxon>
        <taxon>Marinilabiliaceae</taxon>
        <taxon>Carboxylicivirga</taxon>
    </lineage>
</organism>
<accession>A0ABS5K0P5</accession>
<gene>
    <name evidence="1" type="ORF">KEM10_18310</name>
</gene>
<sequence length="275" mass="31902">MLKSNSGSQLFIEKSEISNWILNFNETKSINLNHLKVAFKGAQSFEEEVPYKWQLLYDDSFKYIHFIFEKDDNIDCGIARINESTQQIDLQLKVKKEKKEITLDPFFHPIGILILQFIVHNSKGFVMHASAVNYKNMGFLFSAVSGTGKSTMARLWQEKGATIINDDRIIVRPNNGNYYLHNTPMPYYKDENKKVKLQNLFIIKQSTENYIKPLSTTNGTLSILSNCIQYHFNETQIKERLDYIAKVVQKHKVYVIGFKPDTSIIDLIIKEFGQK</sequence>
<dbReference type="InterPro" id="IPR027417">
    <property type="entry name" value="P-loop_NTPase"/>
</dbReference>
<evidence type="ECO:0000313" key="1">
    <source>
        <dbReference type="EMBL" id="MBS2100246.1"/>
    </source>
</evidence>
<protein>
    <recommendedName>
        <fullName evidence="3">SynChlorMet cassette protein ScmC</fullName>
    </recommendedName>
</protein>
<dbReference type="EMBL" id="JAGUCO010000020">
    <property type="protein sequence ID" value="MBS2100246.1"/>
    <property type="molecule type" value="Genomic_DNA"/>
</dbReference>
<dbReference type="Gene3D" id="3.40.50.300">
    <property type="entry name" value="P-loop containing nucleotide triphosphate hydrolases"/>
    <property type="match status" value="1"/>
</dbReference>
<dbReference type="RefSeq" id="WP_212217709.1">
    <property type="nucleotide sequence ID" value="NZ_JAGUCO010000020.1"/>
</dbReference>
<keyword evidence="2" id="KW-1185">Reference proteome</keyword>
<evidence type="ECO:0000313" key="2">
    <source>
        <dbReference type="Proteomes" id="UP000708576"/>
    </source>
</evidence>
<dbReference type="Proteomes" id="UP000708576">
    <property type="component" value="Unassembled WGS sequence"/>
</dbReference>
<proteinExistence type="predicted"/>